<proteinExistence type="predicted"/>
<keyword evidence="2" id="KW-1185">Reference proteome</keyword>
<dbReference type="GO" id="GO:0003677">
    <property type="term" value="F:DNA binding"/>
    <property type="evidence" value="ECO:0007669"/>
    <property type="project" value="InterPro"/>
</dbReference>
<dbReference type="EMBL" id="POTM01000067">
    <property type="protein sequence ID" value="TLH58420.1"/>
    <property type="molecule type" value="Genomic_DNA"/>
</dbReference>
<dbReference type="Proteomes" id="UP000309984">
    <property type="component" value="Unassembled WGS sequence"/>
</dbReference>
<accession>A0A7I7ZR28</accession>
<dbReference type="CDD" id="cd00093">
    <property type="entry name" value="HTH_XRE"/>
    <property type="match status" value="1"/>
</dbReference>
<dbReference type="InterPro" id="IPR010982">
    <property type="entry name" value="Lambda_DNA-bd_dom_sf"/>
</dbReference>
<dbReference type="PROSITE" id="PS50943">
    <property type="entry name" value="HTH_CROC1"/>
    <property type="match status" value="1"/>
</dbReference>
<dbReference type="Gene3D" id="1.10.260.40">
    <property type="entry name" value="lambda repressor-like DNA-binding domains"/>
    <property type="match status" value="1"/>
</dbReference>
<sequence length="237" mass="26533">MEIEDKGGQRLLRRVADPAYAERITEIRNAMREMDRAYAGRLASIRKAAQLTQEDMATRLGKRQSAVSKLERQHDLLLSTLARYIRAAGPEAELVVTVGGHELRYAIDEFVSSGADDPYPAVIGPVHDISGVARRLNLSEKAIEQYVARNELLACRTSEGMQVFPAFQFHDDGQLIPGLGTVLQIMVEGTEDRWQVALWLSTPSEDLRGRRPYEALKAGRVKAVEKLARQTAARWLH</sequence>
<dbReference type="AlphaFoldDB" id="A0A7I7ZR28"/>
<dbReference type="RefSeq" id="WP_138251294.1">
    <property type="nucleotide sequence ID" value="NZ_AP022616.1"/>
</dbReference>
<dbReference type="Pfam" id="PF01381">
    <property type="entry name" value="HTH_3"/>
    <property type="match status" value="1"/>
</dbReference>
<name>A0A7I7ZR28_9MYCO</name>
<evidence type="ECO:0000313" key="2">
    <source>
        <dbReference type="Proteomes" id="UP000309984"/>
    </source>
</evidence>
<evidence type="ECO:0000313" key="1">
    <source>
        <dbReference type="EMBL" id="TLH58420.1"/>
    </source>
</evidence>
<comment type="caution">
    <text evidence="1">The sequence shown here is derived from an EMBL/GenBank/DDBJ whole genome shotgun (WGS) entry which is preliminary data.</text>
</comment>
<dbReference type="InterPro" id="IPR001387">
    <property type="entry name" value="Cro/C1-type_HTH"/>
</dbReference>
<protein>
    <submittedName>
        <fullName evidence="1">Uncharacterized protein</fullName>
    </submittedName>
</protein>
<organism evidence="1 2">
    <name type="scientific">Mycolicibacterium phocaicum</name>
    <dbReference type="NCBI Taxonomy" id="319706"/>
    <lineage>
        <taxon>Bacteria</taxon>
        <taxon>Bacillati</taxon>
        <taxon>Actinomycetota</taxon>
        <taxon>Actinomycetes</taxon>
        <taxon>Mycobacteriales</taxon>
        <taxon>Mycobacteriaceae</taxon>
        <taxon>Mycolicibacterium</taxon>
    </lineage>
</organism>
<gene>
    <name evidence="1" type="ORF">C1S79_27545</name>
</gene>
<reference evidence="1 2" key="1">
    <citation type="submission" date="2018-01" db="EMBL/GenBank/DDBJ databases">
        <title>Comparative genomics of Mycobacterium mucogenicum and Mycobacterium neoaurum clade members emphasizing tRNA and non-coding RNA.</title>
        <authorList>
            <person name="Behra P.R.K."/>
            <person name="Pettersson B.M.F."/>
            <person name="Das S."/>
            <person name="Dasgupta S."/>
            <person name="Kirsebom L.A."/>
        </authorList>
    </citation>
    <scope>NUCLEOTIDE SEQUENCE [LARGE SCALE GENOMIC DNA]</scope>
    <source>
        <strain evidence="1 2">DSM 45104</strain>
    </source>
</reference>
<dbReference type="SUPFAM" id="SSF47413">
    <property type="entry name" value="lambda repressor-like DNA-binding domains"/>
    <property type="match status" value="1"/>
</dbReference>
<dbReference type="SMART" id="SM00530">
    <property type="entry name" value="HTH_XRE"/>
    <property type="match status" value="1"/>
</dbReference>